<dbReference type="RefSeq" id="WP_011943892.1">
    <property type="nucleotide sequence ID" value="NC_009486.1"/>
</dbReference>
<reference evidence="3" key="1">
    <citation type="submission" date="2007-05" db="EMBL/GenBank/DDBJ databases">
        <title>Complete sequence of Thermotoga petrophila RKU-1.</title>
        <authorList>
            <consortium name="US DOE Joint Genome Institute"/>
            <person name="Copeland A."/>
            <person name="Lucas S."/>
            <person name="Lapidus A."/>
            <person name="Barry K."/>
            <person name="Glavina del Rio T."/>
            <person name="Dalin E."/>
            <person name="Tice H."/>
            <person name="Pitluck S."/>
            <person name="Sims D."/>
            <person name="Brettin T."/>
            <person name="Bruce D."/>
            <person name="Detter J.C."/>
            <person name="Han C."/>
            <person name="Tapia R."/>
            <person name="Schmutz J."/>
            <person name="Larimer F."/>
            <person name="Land M."/>
            <person name="Hauser L."/>
            <person name="Kyrpides N."/>
            <person name="Mikhailova N."/>
            <person name="Nelson K."/>
            <person name="Gogarten J.P."/>
            <person name="Noll K."/>
            <person name="Richardson P."/>
        </authorList>
    </citation>
    <scope>NUCLEOTIDE SEQUENCE [LARGE SCALE GENOMIC DNA]</scope>
    <source>
        <strain evidence="3">ATCC BAA-488 / DSM 13995 / JCM 10881 / RKU-1</strain>
    </source>
</reference>
<organism evidence="2 3">
    <name type="scientific">Thermotoga petrophila (strain ATCC BAA-488 / DSM 13995 / JCM 10881 / RKU-1)</name>
    <dbReference type="NCBI Taxonomy" id="390874"/>
    <lineage>
        <taxon>Bacteria</taxon>
        <taxon>Thermotogati</taxon>
        <taxon>Thermotogota</taxon>
        <taxon>Thermotogae</taxon>
        <taxon>Thermotogales</taxon>
        <taxon>Thermotogaceae</taxon>
        <taxon>Thermotoga</taxon>
    </lineage>
</organism>
<reference evidence="2 3" key="2">
    <citation type="journal article" date="2009" name="Proc. Natl. Acad. Sci. U.S.A.">
        <title>On the chimeric nature, thermophilic origin, and phylogenetic placement of the Thermotogales.</title>
        <authorList>
            <person name="Zhaxybayeva O."/>
            <person name="Swithers K.S."/>
            <person name="Lapierre P."/>
            <person name="Fournier G.P."/>
            <person name="Bickhart D.M."/>
            <person name="DeBoy R.T."/>
            <person name="Nelson K.E."/>
            <person name="Nesbo C.L."/>
            <person name="Doolittle W.F."/>
            <person name="Gogarten J.P."/>
            <person name="Noll K.M."/>
        </authorList>
    </citation>
    <scope>NUCLEOTIDE SEQUENCE [LARGE SCALE GENOMIC DNA]</scope>
    <source>
        <strain evidence="3">ATCC BAA-488 / DSM 13995 / JCM 10881 / RKU-1</strain>
    </source>
</reference>
<dbReference type="KEGG" id="tpt:Tpet_1425"/>
<dbReference type="EMBL" id="CP000702">
    <property type="protein sequence ID" value="ABQ47438.1"/>
    <property type="molecule type" value="Genomic_DNA"/>
</dbReference>
<dbReference type="STRING" id="390874.Tpet_1425"/>
<dbReference type="Pfam" id="PF01927">
    <property type="entry name" value="Mut7-C"/>
    <property type="match status" value="1"/>
</dbReference>
<dbReference type="eggNOG" id="COG1656">
    <property type="taxonomic scope" value="Bacteria"/>
</dbReference>
<dbReference type="AlphaFoldDB" id="A5IML5"/>
<dbReference type="HOGENOM" id="CLU_112469_1_0_0"/>
<sequence>MSEVRFAVDTTLVPLAKKLRTLGLDVKVCCSEEPGKVLLICRKEGRILLTKRSSLIKFFEKYGQKVFYIENEKDLKTVVEHFKLKPEHARCPYCNRELLPTPREEVIEKVPLYVFLNAEKFSRCPSCGRIFWRGSHLDWIKEVIPDDSGGAETDKGNKDSGKRR</sequence>
<protein>
    <recommendedName>
        <fullName evidence="1">Mut7-C RNAse domain-containing protein</fullName>
    </recommendedName>
</protein>
<evidence type="ECO:0000313" key="3">
    <source>
        <dbReference type="Proteomes" id="UP000006558"/>
    </source>
</evidence>
<accession>A5IML5</accession>
<dbReference type="PANTHER" id="PTHR39081:SF1">
    <property type="entry name" value="MUT7-C RNASE DOMAIN-CONTAINING PROTEIN"/>
    <property type="match status" value="1"/>
</dbReference>
<dbReference type="Proteomes" id="UP000006558">
    <property type="component" value="Chromosome"/>
</dbReference>
<evidence type="ECO:0000313" key="2">
    <source>
        <dbReference type="EMBL" id="ABQ47438.1"/>
    </source>
</evidence>
<dbReference type="PANTHER" id="PTHR39081">
    <property type="entry name" value="MUT7-C DOMAIN-CONTAINING PROTEIN"/>
    <property type="match status" value="1"/>
</dbReference>
<feature type="domain" description="Mut7-C RNAse" evidence="1">
    <location>
        <begin position="5"/>
        <end position="143"/>
    </location>
</feature>
<dbReference type="InterPro" id="IPR002782">
    <property type="entry name" value="Mut7-C_RNAse_dom"/>
</dbReference>
<proteinExistence type="predicted"/>
<name>A5IML5_THEP1</name>
<evidence type="ECO:0000259" key="1">
    <source>
        <dbReference type="Pfam" id="PF01927"/>
    </source>
</evidence>
<gene>
    <name evidence="2" type="ordered locus">Tpet_1425</name>
</gene>